<organism evidence="1 2">
    <name type="scientific">Byssothecium circinans</name>
    <dbReference type="NCBI Taxonomy" id="147558"/>
    <lineage>
        <taxon>Eukaryota</taxon>
        <taxon>Fungi</taxon>
        <taxon>Dikarya</taxon>
        <taxon>Ascomycota</taxon>
        <taxon>Pezizomycotina</taxon>
        <taxon>Dothideomycetes</taxon>
        <taxon>Pleosporomycetidae</taxon>
        <taxon>Pleosporales</taxon>
        <taxon>Massarineae</taxon>
        <taxon>Massarinaceae</taxon>
        <taxon>Byssothecium</taxon>
    </lineage>
</organism>
<dbReference type="OrthoDB" id="419598at2759"/>
<protein>
    <submittedName>
        <fullName evidence="1">Uncharacterized protein</fullName>
    </submittedName>
</protein>
<proteinExistence type="predicted"/>
<evidence type="ECO:0000313" key="2">
    <source>
        <dbReference type="Proteomes" id="UP000800035"/>
    </source>
</evidence>
<reference evidence="1" key="1">
    <citation type="journal article" date="2020" name="Stud. Mycol.">
        <title>101 Dothideomycetes genomes: a test case for predicting lifestyles and emergence of pathogens.</title>
        <authorList>
            <person name="Haridas S."/>
            <person name="Albert R."/>
            <person name="Binder M."/>
            <person name="Bloem J."/>
            <person name="Labutti K."/>
            <person name="Salamov A."/>
            <person name="Andreopoulos B."/>
            <person name="Baker S."/>
            <person name="Barry K."/>
            <person name="Bills G."/>
            <person name="Bluhm B."/>
            <person name="Cannon C."/>
            <person name="Castanera R."/>
            <person name="Culley D."/>
            <person name="Daum C."/>
            <person name="Ezra D."/>
            <person name="Gonzalez J."/>
            <person name="Henrissat B."/>
            <person name="Kuo A."/>
            <person name="Liang C."/>
            <person name="Lipzen A."/>
            <person name="Lutzoni F."/>
            <person name="Magnuson J."/>
            <person name="Mondo S."/>
            <person name="Nolan M."/>
            <person name="Ohm R."/>
            <person name="Pangilinan J."/>
            <person name="Park H.-J."/>
            <person name="Ramirez L."/>
            <person name="Alfaro M."/>
            <person name="Sun H."/>
            <person name="Tritt A."/>
            <person name="Yoshinaga Y."/>
            <person name="Zwiers L.-H."/>
            <person name="Turgeon B."/>
            <person name="Goodwin S."/>
            <person name="Spatafora J."/>
            <person name="Crous P."/>
            <person name="Grigoriev I."/>
        </authorList>
    </citation>
    <scope>NUCLEOTIDE SEQUENCE</scope>
    <source>
        <strain evidence="1">CBS 675.92</strain>
    </source>
</reference>
<gene>
    <name evidence="1" type="ORF">CC80DRAFT_597192</name>
</gene>
<accession>A0A6A5TFY6</accession>
<dbReference type="AlphaFoldDB" id="A0A6A5TFY6"/>
<dbReference type="Proteomes" id="UP000800035">
    <property type="component" value="Unassembled WGS sequence"/>
</dbReference>
<name>A0A6A5TFY6_9PLEO</name>
<dbReference type="Gene3D" id="3.90.25.10">
    <property type="entry name" value="UDP-galactose 4-epimerase, domain 1"/>
    <property type="match status" value="1"/>
</dbReference>
<dbReference type="Gene3D" id="3.40.50.720">
    <property type="entry name" value="NAD(P)-binding Rossmann-like Domain"/>
    <property type="match status" value="1"/>
</dbReference>
<evidence type="ECO:0000313" key="1">
    <source>
        <dbReference type="EMBL" id="KAF1951735.1"/>
    </source>
</evidence>
<keyword evidence="2" id="KW-1185">Reference proteome</keyword>
<dbReference type="EMBL" id="ML977015">
    <property type="protein sequence ID" value="KAF1951735.1"/>
    <property type="molecule type" value="Genomic_DNA"/>
</dbReference>
<sequence length="141" mass="15165">MSGATTAFVYAMLFSSDFMESTFTALKDAGVKCIVLLFRLRRASLSLRASRIAYVALRPVYFNTNLVQQMRGYEIGSVNMYGVSAYHDFIAPNDIGAVAGALQVSPAPPQPDNAIPLNGSKVMDIYWGGAGEGGRGCGDWI</sequence>